<evidence type="ECO:0008006" key="3">
    <source>
        <dbReference type="Google" id="ProtNLM"/>
    </source>
</evidence>
<name>A0A8H5B878_9AGAR</name>
<keyword evidence="2" id="KW-1185">Reference proteome</keyword>
<dbReference type="CDD" id="cd23507">
    <property type="entry name" value="hydrophobin_I"/>
    <property type="match status" value="1"/>
</dbReference>
<comment type="caution">
    <text evidence="1">The sequence shown here is derived from an EMBL/GenBank/DDBJ whole genome shotgun (WGS) entry which is preliminary data.</text>
</comment>
<organism evidence="1 2">
    <name type="scientific">Psilocybe cf. subviscida</name>
    <dbReference type="NCBI Taxonomy" id="2480587"/>
    <lineage>
        <taxon>Eukaryota</taxon>
        <taxon>Fungi</taxon>
        <taxon>Dikarya</taxon>
        <taxon>Basidiomycota</taxon>
        <taxon>Agaricomycotina</taxon>
        <taxon>Agaricomycetes</taxon>
        <taxon>Agaricomycetidae</taxon>
        <taxon>Agaricales</taxon>
        <taxon>Agaricineae</taxon>
        <taxon>Strophariaceae</taxon>
        <taxon>Psilocybe</taxon>
    </lineage>
</organism>
<protein>
    <recommendedName>
        <fullName evidence="3">Hydrophobin</fullName>
    </recommendedName>
</protein>
<dbReference type="GO" id="GO:0009277">
    <property type="term" value="C:fungal-type cell wall"/>
    <property type="evidence" value="ECO:0007669"/>
    <property type="project" value="InterPro"/>
</dbReference>
<dbReference type="Proteomes" id="UP000567179">
    <property type="component" value="Unassembled WGS sequence"/>
</dbReference>
<evidence type="ECO:0000313" key="2">
    <source>
        <dbReference type="Proteomes" id="UP000567179"/>
    </source>
</evidence>
<evidence type="ECO:0000313" key="1">
    <source>
        <dbReference type="EMBL" id="KAF5318046.1"/>
    </source>
</evidence>
<dbReference type="GO" id="GO:0005199">
    <property type="term" value="F:structural constituent of cell wall"/>
    <property type="evidence" value="ECO:0007669"/>
    <property type="project" value="InterPro"/>
</dbReference>
<proteinExistence type="predicted"/>
<dbReference type="AlphaFoldDB" id="A0A8H5B878"/>
<reference evidence="1 2" key="1">
    <citation type="journal article" date="2020" name="ISME J.">
        <title>Uncovering the hidden diversity of litter-decomposition mechanisms in mushroom-forming fungi.</title>
        <authorList>
            <person name="Floudas D."/>
            <person name="Bentzer J."/>
            <person name="Ahren D."/>
            <person name="Johansson T."/>
            <person name="Persson P."/>
            <person name="Tunlid A."/>
        </authorList>
    </citation>
    <scope>NUCLEOTIDE SEQUENCE [LARGE SCALE GENOMIC DNA]</scope>
    <source>
        <strain evidence="1 2">CBS 101986</strain>
    </source>
</reference>
<sequence length="86" mass="8406">MTVAAGSRAAAVCAPLCCNLVGTVNNPLITAALNALAITIPSDGLVVGVDCIPDVAPVGVCDSILRSPTCCNVVLLGGLVGTGCIR</sequence>
<dbReference type="EMBL" id="JAACJJ010000031">
    <property type="protein sequence ID" value="KAF5318046.1"/>
    <property type="molecule type" value="Genomic_DNA"/>
</dbReference>
<accession>A0A8H5B878</accession>
<gene>
    <name evidence="1" type="ORF">D9619_012121</name>
</gene>